<accession>A0A8R1YV13</accession>
<evidence type="ECO:0000313" key="2">
    <source>
        <dbReference type="Proteomes" id="UP000005239"/>
    </source>
</evidence>
<proteinExistence type="predicted"/>
<dbReference type="Proteomes" id="UP000005239">
    <property type="component" value="Unassembled WGS sequence"/>
</dbReference>
<sequence length="99" mass="10752">LRSFAHAPVTVTAPSANIDTMITSWHNPPPPVNIQVSNTSSSAVDGVRARVERSTTASIIWNPKTRSYGRRSTRCAQLQQVQQLLLQPAKLAYAPANGE</sequence>
<protein>
    <submittedName>
        <fullName evidence="1">Uncharacterized protein</fullName>
    </submittedName>
</protein>
<accession>A0A2A6BIQ6</accession>
<dbReference type="AlphaFoldDB" id="A0A2A6BIQ6"/>
<name>A0A2A6BIQ6_PRIPA</name>
<keyword evidence="2" id="KW-1185">Reference proteome</keyword>
<dbReference type="EnsemblMetazoa" id="PPA40021.1">
    <property type="protein sequence ID" value="PPA40021.1"/>
    <property type="gene ID" value="WBGene00278390"/>
</dbReference>
<reference evidence="2" key="1">
    <citation type="journal article" date="2008" name="Nat. Genet.">
        <title>The Pristionchus pacificus genome provides a unique perspective on nematode lifestyle and parasitism.</title>
        <authorList>
            <person name="Dieterich C."/>
            <person name="Clifton S.W."/>
            <person name="Schuster L.N."/>
            <person name="Chinwalla A."/>
            <person name="Delehaunty K."/>
            <person name="Dinkelacker I."/>
            <person name="Fulton L."/>
            <person name="Fulton R."/>
            <person name="Godfrey J."/>
            <person name="Minx P."/>
            <person name="Mitreva M."/>
            <person name="Roeseler W."/>
            <person name="Tian H."/>
            <person name="Witte H."/>
            <person name="Yang S.P."/>
            <person name="Wilson R.K."/>
            <person name="Sommer R.J."/>
        </authorList>
    </citation>
    <scope>NUCLEOTIDE SEQUENCE [LARGE SCALE GENOMIC DNA]</scope>
    <source>
        <strain evidence="2">PS312</strain>
    </source>
</reference>
<organism evidence="1 2">
    <name type="scientific">Pristionchus pacificus</name>
    <name type="common">Parasitic nematode worm</name>
    <dbReference type="NCBI Taxonomy" id="54126"/>
    <lineage>
        <taxon>Eukaryota</taxon>
        <taxon>Metazoa</taxon>
        <taxon>Ecdysozoa</taxon>
        <taxon>Nematoda</taxon>
        <taxon>Chromadorea</taxon>
        <taxon>Rhabditida</taxon>
        <taxon>Rhabditina</taxon>
        <taxon>Diplogasteromorpha</taxon>
        <taxon>Diplogasteroidea</taxon>
        <taxon>Neodiplogasteridae</taxon>
        <taxon>Pristionchus</taxon>
    </lineage>
</organism>
<gene>
    <name evidence="1" type="primary">WBGene00278390</name>
</gene>
<reference evidence="1" key="2">
    <citation type="submission" date="2022-06" db="UniProtKB">
        <authorList>
            <consortium name="EnsemblMetazoa"/>
        </authorList>
    </citation>
    <scope>IDENTIFICATION</scope>
    <source>
        <strain evidence="1">PS312</strain>
    </source>
</reference>
<evidence type="ECO:0000313" key="1">
    <source>
        <dbReference type="EnsemblMetazoa" id="PPA40021.1"/>
    </source>
</evidence>